<keyword evidence="3" id="KW-1133">Transmembrane helix</keyword>
<feature type="transmembrane region" description="Helical" evidence="3">
    <location>
        <begin position="118"/>
        <end position="137"/>
    </location>
</feature>
<comment type="caution">
    <text evidence="4">The sequence shown here is derived from an EMBL/GenBank/DDBJ whole genome shotgun (WGS) entry which is preliminary data.</text>
</comment>
<sequence>MVMQTEAFASDENKTPPNDRGITLGDRQSVAPPSQNGPLEWWYRLAAPLEPQQSTSEDRERVRAGRLSSVMLLIMFCFGITQLPNAFMSTNHFFLFIVLIAMVIDAGAFILNRRGQVLLAGSTMVVVVEIAFILVVLTSRTGITARSLTIFHLIVLTELMAVSLLPGKSVFIVALCNTIFTWAAISFLPHAPDFKLVTTSAYYSALASPIVLQVIVAIVTYLWAEGTRQAIARAEQVAVLERALAERDRAAAEQKLQLEQGIQQILHTHVQAANGNFEARAPLTQDNVLWQVGYGLNNLLARLQRAIQSENELQRAEKEVGRLLGAVRNAKAKHQLFQASRSGTILDPLAQELTGTRIHQP</sequence>
<dbReference type="Proteomes" id="UP000287171">
    <property type="component" value="Unassembled WGS sequence"/>
</dbReference>
<evidence type="ECO:0008006" key="6">
    <source>
        <dbReference type="Google" id="ProtNLM"/>
    </source>
</evidence>
<evidence type="ECO:0000313" key="4">
    <source>
        <dbReference type="EMBL" id="GCE28818.1"/>
    </source>
</evidence>
<dbReference type="AlphaFoldDB" id="A0A402BBL6"/>
<accession>A0A402BBL6</accession>
<name>A0A402BBL6_9CHLR</name>
<proteinExistence type="predicted"/>
<evidence type="ECO:0000256" key="2">
    <source>
        <dbReference type="SAM" id="MobiDB-lite"/>
    </source>
</evidence>
<feature type="transmembrane region" description="Helical" evidence="3">
    <location>
        <begin position="67"/>
        <end position="87"/>
    </location>
</feature>
<keyword evidence="5" id="KW-1185">Reference proteome</keyword>
<feature type="transmembrane region" description="Helical" evidence="3">
    <location>
        <begin position="143"/>
        <end position="162"/>
    </location>
</feature>
<gene>
    <name evidence="4" type="ORF">KDA_43020</name>
</gene>
<protein>
    <recommendedName>
        <fullName evidence="6">HAMP domain-containing protein</fullName>
    </recommendedName>
</protein>
<dbReference type="EMBL" id="BIFT01000001">
    <property type="protein sequence ID" value="GCE28818.1"/>
    <property type="molecule type" value="Genomic_DNA"/>
</dbReference>
<keyword evidence="3" id="KW-0472">Membrane</keyword>
<organism evidence="4 5">
    <name type="scientific">Dictyobacter alpinus</name>
    <dbReference type="NCBI Taxonomy" id="2014873"/>
    <lineage>
        <taxon>Bacteria</taxon>
        <taxon>Bacillati</taxon>
        <taxon>Chloroflexota</taxon>
        <taxon>Ktedonobacteria</taxon>
        <taxon>Ktedonobacterales</taxon>
        <taxon>Dictyobacteraceae</taxon>
        <taxon>Dictyobacter</taxon>
    </lineage>
</organism>
<feature type="transmembrane region" description="Helical" evidence="3">
    <location>
        <begin position="201"/>
        <end position="224"/>
    </location>
</feature>
<feature type="coiled-coil region" evidence="1">
    <location>
        <begin position="296"/>
        <end position="333"/>
    </location>
</feature>
<evidence type="ECO:0000256" key="3">
    <source>
        <dbReference type="SAM" id="Phobius"/>
    </source>
</evidence>
<keyword evidence="3" id="KW-0812">Transmembrane</keyword>
<evidence type="ECO:0000256" key="1">
    <source>
        <dbReference type="SAM" id="Coils"/>
    </source>
</evidence>
<feature type="region of interest" description="Disordered" evidence="2">
    <location>
        <begin position="1"/>
        <end position="35"/>
    </location>
</feature>
<evidence type="ECO:0000313" key="5">
    <source>
        <dbReference type="Proteomes" id="UP000287171"/>
    </source>
</evidence>
<feature type="transmembrane region" description="Helical" evidence="3">
    <location>
        <begin position="93"/>
        <end position="111"/>
    </location>
</feature>
<keyword evidence="1" id="KW-0175">Coiled coil</keyword>
<reference evidence="5" key="1">
    <citation type="submission" date="2018-12" db="EMBL/GenBank/DDBJ databases">
        <title>Tengunoibacter tsumagoiensis gen. nov., sp. nov., Dictyobacter kobayashii sp. nov., D. alpinus sp. nov., and D. joshuensis sp. nov. and description of Dictyobacteraceae fam. nov. within the order Ktedonobacterales isolated from Tengu-no-mugimeshi.</title>
        <authorList>
            <person name="Wang C.M."/>
            <person name="Zheng Y."/>
            <person name="Sakai Y."/>
            <person name="Toyoda A."/>
            <person name="Minakuchi Y."/>
            <person name="Abe K."/>
            <person name="Yokota A."/>
            <person name="Yabe S."/>
        </authorList>
    </citation>
    <scope>NUCLEOTIDE SEQUENCE [LARGE SCALE GENOMIC DNA]</scope>
    <source>
        <strain evidence="5">Uno16</strain>
    </source>
</reference>
<feature type="transmembrane region" description="Helical" evidence="3">
    <location>
        <begin position="169"/>
        <end position="189"/>
    </location>
</feature>